<dbReference type="Proteomes" id="UP000256977">
    <property type="component" value="Unassembled WGS sequence"/>
</dbReference>
<comment type="caution">
    <text evidence="3">The sequence shown here is derived from an EMBL/GenBank/DDBJ whole genome shotgun (WGS) entry which is preliminary data.</text>
</comment>
<accession>A0A3D9JQ76</accession>
<feature type="transmembrane region" description="Helical" evidence="2">
    <location>
        <begin position="7"/>
        <end position="27"/>
    </location>
</feature>
<evidence type="ECO:0000313" key="3">
    <source>
        <dbReference type="EMBL" id="RED76145.1"/>
    </source>
</evidence>
<dbReference type="OrthoDB" id="9871930at2"/>
<keyword evidence="2" id="KW-1133">Transmembrane helix</keyword>
<feature type="region of interest" description="Disordered" evidence="1">
    <location>
        <begin position="146"/>
        <end position="169"/>
    </location>
</feature>
<name>A0A3D9JQ76_9BACL</name>
<feature type="transmembrane region" description="Helical" evidence="2">
    <location>
        <begin position="33"/>
        <end position="50"/>
    </location>
</feature>
<keyword evidence="4" id="KW-1185">Reference proteome</keyword>
<reference evidence="3 4" key="1">
    <citation type="submission" date="2018-07" db="EMBL/GenBank/DDBJ databases">
        <title>Genomic Encyclopedia of Type Strains, Phase III (KMG-III): the genomes of soil and plant-associated and newly described type strains.</title>
        <authorList>
            <person name="Whitman W."/>
        </authorList>
    </citation>
    <scope>NUCLEOTIDE SEQUENCE [LARGE SCALE GENOMIC DNA]</scope>
    <source>
        <strain evidence="3 4">CECT 7287</strain>
    </source>
</reference>
<sequence length="169" mass="19589">MNTNVRLTTMIGGAFLILSSMRLTSGIQLDHKYVFSLSIAGFLFIIFDFLSFEAKDSYKTIKKQKMFDRLAYFSLYAAVLSIIVLPHFSFLDGINKMQEINDFIVLFGLGLVIIMISNKDLREQLEFYKSQLKTLEELHGSDLLRKNEEQERLDKDNDSSIENPKEQRE</sequence>
<keyword evidence="2" id="KW-0472">Membrane</keyword>
<keyword evidence="2" id="KW-0812">Transmembrane</keyword>
<organism evidence="3 4">
    <name type="scientific">Cohnella phaseoli</name>
    <dbReference type="NCBI Taxonomy" id="456490"/>
    <lineage>
        <taxon>Bacteria</taxon>
        <taxon>Bacillati</taxon>
        <taxon>Bacillota</taxon>
        <taxon>Bacilli</taxon>
        <taxon>Bacillales</taxon>
        <taxon>Paenibacillaceae</taxon>
        <taxon>Cohnella</taxon>
    </lineage>
</organism>
<dbReference type="RefSeq" id="WP_116061946.1">
    <property type="nucleotide sequence ID" value="NZ_QRDZ01000013.1"/>
</dbReference>
<proteinExistence type="predicted"/>
<feature type="transmembrane region" description="Helical" evidence="2">
    <location>
        <begin position="70"/>
        <end position="91"/>
    </location>
</feature>
<evidence type="ECO:0000256" key="1">
    <source>
        <dbReference type="SAM" id="MobiDB-lite"/>
    </source>
</evidence>
<evidence type="ECO:0000256" key="2">
    <source>
        <dbReference type="SAM" id="Phobius"/>
    </source>
</evidence>
<feature type="transmembrane region" description="Helical" evidence="2">
    <location>
        <begin position="103"/>
        <end position="121"/>
    </location>
</feature>
<dbReference type="EMBL" id="QRDZ01000013">
    <property type="protein sequence ID" value="RED76145.1"/>
    <property type="molecule type" value="Genomic_DNA"/>
</dbReference>
<gene>
    <name evidence="3" type="ORF">DFP98_113206</name>
</gene>
<protein>
    <submittedName>
        <fullName evidence="3">Uncharacterized protein</fullName>
    </submittedName>
</protein>
<dbReference type="AlphaFoldDB" id="A0A3D9JQ76"/>
<evidence type="ECO:0000313" key="4">
    <source>
        <dbReference type="Proteomes" id="UP000256977"/>
    </source>
</evidence>